<feature type="active site" description="Nucleophile" evidence="10">
    <location>
        <position position="127"/>
    </location>
</feature>
<evidence type="ECO:0000256" key="3">
    <source>
        <dbReference type="ARBA" id="ARBA00022676"/>
    </source>
</evidence>
<dbReference type="CDD" id="cd16913">
    <property type="entry name" value="YkuD_like"/>
    <property type="match status" value="1"/>
</dbReference>
<keyword evidence="8 10" id="KW-0961">Cell wall biogenesis/degradation</keyword>
<dbReference type="GO" id="GO:0018104">
    <property type="term" value="P:peptidoglycan-protein cross-linking"/>
    <property type="evidence" value="ECO:0007669"/>
    <property type="project" value="TreeGrafter"/>
</dbReference>
<accession>A0A6M0Q5B0</accession>
<dbReference type="SUPFAM" id="SSF141523">
    <property type="entry name" value="L,D-transpeptidase catalytic domain-like"/>
    <property type="match status" value="1"/>
</dbReference>
<evidence type="ECO:0000313" key="13">
    <source>
        <dbReference type="Proteomes" id="UP000481043"/>
    </source>
</evidence>
<dbReference type="Pfam" id="PF03734">
    <property type="entry name" value="YkuD"/>
    <property type="match status" value="1"/>
</dbReference>
<dbReference type="GO" id="GO:0008360">
    <property type="term" value="P:regulation of cell shape"/>
    <property type="evidence" value="ECO:0007669"/>
    <property type="project" value="UniProtKB-UniRule"/>
</dbReference>
<evidence type="ECO:0000313" key="12">
    <source>
        <dbReference type="EMBL" id="NEY71531.1"/>
    </source>
</evidence>
<evidence type="ECO:0000256" key="6">
    <source>
        <dbReference type="ARBA" id="ARBA00022960"/>
    </source>
</evidence>
<dbReference type="GO" id="GO:0016757">
    <property type="term" value="F:glycosyltransferase activity"/>
    <property type="evidence" value="ECO:0007669"/>
    <property type="project" value="UniProtKB-KW"/>
</dbReference>
<evidence type="ECO:0000256" key="9">
    <source>
        <dbReference type="ARBA" id="ARBA00060592"/>
    </source>
</evidence>
<protein>
    <submittedName>
        <fullName evidence="12">L,D-transpeptidase</fullName>
    </submittedName>
</protein>
<evidence type="ECO:0000256" key="8">
    <source>
        <dbReference type="ARBA" id="ARBA00023316"/>
    </source>
</evidence>
<proteinExistence type="inferred from homology"/>
<comment type="caution">
    <text evidence="12">The sequence shown here is derived from an EMBL/GenBank/DDBJ whole genome shotgun (WGS) entry which is preliminary data.</text>
</comment>
<dbReference type="RefSeq" id="WP_163178976.1">
    <property type="nucleotide sequence ID" value="NZ_JAAIWM010000002.1"/>
</dbReference>
<evidence type="ECO:0000259" key="11">
    <source>
        <dbReference type="PROSITE" id="PS52029"/>
    </source>
</evidence>
<keyword evidence="7 10" id="KW-0573">Peptidoglycan synthesis</keyword>
<evidence type="ECO:0000256" key="2">
    <source>
        <dbReference type="ARBA" id="ARBA00005992"/>
    </source>
</evidence>
<gene>
    <name evidence="12" type="ORF">G4D63_07205</name>
</gene>
<dbReference type="UniPathway" id="UPA00219"/>
<feature type="domain" description="L,D-TPase catalytic" evidence="11">
    <location>
        <begin position="27"/>
        <end position="151"/>
    </location>
</feature>
<dbReference type="InterPro" id="IPR050979">
    <property type="entry name" value="LD-transpeptidase"/>
</dbReference>
<feature type="active site" description="Proton donor/acceptor" evidence="10">
    <location>
        <position position="111"/>
    </location>
</feature>
<comment type="similarity">
    <text evidence="2">Belongs to the YkuD family.</text>
</comment>
<name>A0A6M0Q5B0_9BACI</name>
<dbReference type="InterPro" id="IPR005490">
    <property type="entry name" value="LD_TPept_cat_dom"/>
</dbReference>
<evidence type="ECO:0000256" key="1">
    <source>
        <dbReference type="ARBA" id="ARBA00004752"/>
    </source>
</evidence>
<dbReference type="PANTHER" id="PTHR30582">
    <property type="entry name" value="L,D-TRANSPEPTIDASE"/>
    <property type="match status" value="1"/>
</dbReference>
<keyword evidence="3" id="KW-0328">Glycosyltransferase</keyword>
<keyword evidence="5" id="KW-0378">Hydrolase</keyword>
<keyword evidence="13" id="KW-1185">Reference proteome</keyword>
<dbReference type="EMBL" id="JAAIWM010000002">
    <property type="protein sequence ID" value="NEY71531.1"/>
    <property type="molecule type" value="Genomic_DNA"/>
</dbReference>
<sequence length="168" mass="18529">MIQLMLAIILTVSPIWPIGPNPLVGDPFIIVNKKTNELAFINEGEVQKVYPVGTGIFDDFTPEGSFSITVKAKDPYYRRKNIMGGSPENPLGSRWIGFNALDTDGRTYGVHGTNNPSSIGKAVSQGCIRMHNEHVNELFDQVPIGTKIFITTSQKNFNELAREQGALH</sequence>
<dbReference type="Proteomes" id="UP000481043">
    <property type="component" value="Unassembled WGS sequence"/>
</dbReference>
<dbReference type="GO" id="GO:0071972">
    <property type="term" value="F:peptidoglycan L,D-transpeptidase activity"/>
    <property type="evidence" value="ECO:0007669"/>
    <property type="project" value="TreeGrafter"/>
</dbReference>
<dbReference type="GO" id="GO:0071555">
    <property type="term" value="P:cell wall organization"/>
    <property type="evidence" value="ECO:0007669"/>
    <property type="project" value="UniProtKB-UniRule"/>
</dbReference>
<comment type="pathway">
    <text evidence="1 10">Cell wall biogenesis; peptidoglycan biosynthesis.</text>
</comment>
<evidence type="ECO:0000256" key="5">
    <source>
        <dbReference type="ARBA" id="ARBA00022801"/>
    </source>
</evidence>
<dbReference type="GO" id="GO:0005576">
    <property type="term" value="C:extracellular region"/>
    <property type="evidence" value="ECO:0007669"/>
    <property type="project" value="TreeGrafter"/>
</dbReference>
<dbReference type="PANTHER" id="PTHR30582:SF4">
    <property type="entry name" value="L,D-TRANSPEPTIDASE YQJB-RELATED"/>
    <property type="match status" value="1"/>
</dbReference>
<keyword evidence="6 10" id="KW-0133">Cell shape</keyword>
<dbReference type="PROSITE" id="PS52029">
    <property type="entry name" value="LD_TPASE"/>
    <property type="match status" value="1"/>
</dbReference>
<comment type="pathway">
    <text evidence="9">Glycan biosynthesis.</text>
</comment>
<dbReference type="FunFam" id="2.40.440.10:FF:000003">
    <property type="entry name" value="L,D-transpeptidase YciB"/>
    <property type="match status" value="1"/>
</dbReference>
<dbReference type="Gene3D" id="2.40.440.10">
    <property type="entry name" value="L,D-transpeptidase catalytic domain-like"/>
    <property type="match status" value="1"/>
</dbReference>
<evidence type="ECO:0000256" key="4">
    <source>
        <dbReference type="ARBA" id="ARBA00022679"/>
    </source>
</evidence>
<keyword evidence="4" id="KW-0808">Transferase</keyword>
<dbReference type="AlphaFoldDB" id="A0A6M0Q5B0"/>
<evidence type="ECO:0000256" key="7">
    <source>
        <dbReference type="ARBA" id="ARBA00022984"/>
    </source>
</evidence>
<evidence type="ECO:0000256" key="10">
    <source>
        <dbReference type="PROSITE-ProRule" id="PRU01373"/>
    </source>
</evidence>
<organism evidence="12 13">
    <name type="scientific">Bacillus mesophilus</name>
    <dbReference type="NCBI Taxonomy" id="1808955"/>
    <lineage>
        <taxon>Bacteria</taxon>
        <taxon>Bacillati</taxon>
        <taxon>Bacillota</taxon>
        <taxon>Bacilli</taxon>
        <taxon>Bacillales</taxon>
        <taxon>Bacillaceae</taxon>
        <taxon>Bacillus</taxon>
    </lineage>
</organism>
<dbReference type="InterPro" id="IPR038063">
    <property type="entry name" value="Transpep_catalytic_dom"/>
</dbReference>
<reference evidence="12 13" key="1">
    <citation type="submission" date="2020-02" db="EMBL/GenBank/DDBJ databases">
        <title>Bacillus aquiflavi sp. nov., isolated from yellow water of strong flavor Chinese baijiu in Yibin region of China.</title>
        <authorList>
            <person name="Xie J."/>
        </authorList>
    </citation>
    <scope>NUCLEOTIDE SEQUENCE [LARGE SCALE GENOMIC DNA]</scope>
    <source>
        <strain evidence="12 13">SA4</strain>
    </source>
</reference>